<evidence type="ECO:0000313" key="2">
    <source>
        <dbReference type="Proteomes" id="UP000305202"/>
    </source>
</evidence>
<proteinExistence type="predicted"/>
<comment type="caution">
    <text evidence="1">The sequence shown here is derived from an EMBL/GenBank/DDBJ whole genome shotgun (WGS) entry which is preliminary data.</text>
</comment>
<reference evidence="1 2" key="1">
    <citation type="submission" date="2019-04" db="EMBL/GenBank/DDBJ databases">
        <authorList>
            <person name="Li M."/>
            <person name="Gao C."/>
        </authorList>
    </citation>
    <scope>NUCLEOTIDE SEQUENCE [LARGE SCALE GENOMIC DNA]</scope>
    <source>
        <strain evidence="1 2">BGMRC 2031</strain>
    </source>
</reference>
<dbReference type="EMBL" id="SZPQ01000010">
    <property type="protein sequence ID" value="TKI06673.1"/>
    <property type="molecule type" value="Genomic_DNA"/>
</dbReference>
<organism evidence="1 2">
    <name type="scientific">Martelella alba</name>
    <dbReference type="NCBI Taxonomy" id="2590451"/>
    <lineage>
        <taxon>Bacteria</taxon>
        <taxon>Pseudomonadati</taxon>
        <taxon>Pseudomonadota</taxon>
        <taxon>Alphaproteobacteria</taxon>
        <taxon>Hyphomicrobiales</taxon>
        <taxon>Aurantimonadaceae</taxon>
        <taxon>Martelella</taxon>
    </lineage>
</organism>
<gene>
    <name evidence="1" type="ORF">FCN80_08735</name>
</gene>
<name>A0ABY2SM05_9HYPH</name>
<sequence>MKSQPLKTTDALTKITRQASSAGAPPILTSLIIRISYVSGLSKEDVAGILLKPYAQGFITAGDAKRITQQFPFLEKVGRKLDLINYTITLIAAYMEIEVSYTKGIILPRNIIEHIMESYH</sequence>
<dbReference type="Proteomes" id="UP000305202">
    <property type="component" value="Unassembled WGS sequence"/>
</dbReference>
<accession>A0ABY2SM05</accession>
<keyword evidence="2" id="KW-1185">Reference proteome</keyword>
<protein>
    <submittedName>
        <fullName evidence="1">Uncharacterized protein</fullName>
    </submittedName>
</protein>
<dbReference type="RefSeq" id="WP_136989778.1">
    <property type="nucleotide sequence ID" value="NZ_SZPQ01000010.1"/>
</dbReference>
<evidence type="ECO:0000313" key="1">
    <source>
        <dbReference type="EMBL" id="TKI06673.1"/>
    </source>
</evidence>